<feature type="domain" description="Tudor" evidence="3">
    <location>
        <begin position="318"/>
        <end position="376"/>
    </location>
</feature>
<dbReference type="Proteomes" id="UP000792457">
    <property type="component" value="Unassembled WGS sequence"/>
</dbReference>
<dbReference type="PANTHER" id="PTHR22948:SF29">
    <property type="entry name" value="FI02030P-RELATED"/>
    <property type="match status" value="1"/>
</dbReference>
<dbReference type="Gene3D" id="2.30.30.140">
    <property type="match status" value="7"/>
</dbReference>
<feature type="compositionally biased region" description="Basic and acidic residues" evidence="2">
    <location>
        <begin position="771"/>
        <end position="781"/>
    </location>
</feature>
<feature type="compositionally biased region" description="Gly residues" evidence="2">
    <location>
        <begin position="974"/>
        <end position="990"/>
    </location>
</feature>
<evidence type="ECO:0000313" key="5">
    <source>
        <dbReference type="Proteomes" id="UP000792457"/>
    </source>
</evidence>
<feature type="compositionally biased region" description="Gly residues" evidence="2">
    <location>
        <begin position="829"/>
        <end position="852"/>
    </location>
</feature>
<dbReference type="PROSITE" id="PS50304">
    <property type="entry name" value="TUDOR"/>
    <property type="match status" value="7"/>
</dbReference>
<feature type="domain" description="Tudor" evidence="3">
    <location>
        <begin position="1362"/>
        <end position="1421"/>
    </location>
</feature>
<feature type="region of interest" description="Disordered" evidence="2">
    <location>
        <begin position="2449"/>
        <end position="2475"/>
    </location>
</feature>
<feature type="compositionally biased region" description="Basic and acidic residues" evidence="2">
    <location>
        <begin position="853"/>
        <end position="864"/>
    </location>
</feature>
<feature type="compositionally biased region" description="Polar residues" evidence="2">
    <location>
        <begin position="692"/>
        <end position="715"/>
    </location>
</feature>
<dbReference type="EMBL" id="KZ308241">
    <property type="protein sequence ID" value="KAG8225528.1"/>
    <property type="molecule type" value="Genomic_DNA"/>
</dbReference>
<feature type="domain" description="Tudor" evidence="3">
    <location>
        <begin position="1785"/>
        <end position="1844"/>
    </location>
</feature>
<feature type="compositionally biased region" description="Gly residues" evidence="2">
    <location>
        <begin position="907"/>
        <end position="931"/>
    </location>
</feature>
<dbReference type="SMART" id="SM00333">
    <property type="entry name" value="TUDOR"/>
    <property type="match status" value="8"/>
</dbReference>
<feature type="compositionally biased region" description="Basic and acidic residues" evidence="2">
    <location>
        <begin position="954"/>
        <end position="969"/>
    </location>
</feature>
<dbReference type="InterPro" id="IPR050621">
    <property type="entry name" value="Tudor_domain_containing"/>
</dbReference>
<dbReference type="OrthoDB" id="9989103at2759"/>
<feature type="compositionally biased region" description="Polar residues" evidence="2">
    <location>
        <begin position="782"/>
        <end position="797"/>
    </location>
</feature>
<feature type="compositionally biased region" description="Basic and acidic residues" evidence="2">
    <location>
        <begin position="722"/>
        <end position="733"/>
    </location>
</feature>
<dbReference type="Gene3D" id="2.40.50.90">
    <property type="match status" value="4"/>
</dbReference>
<keyword evidence="1" id="KW-0175">Coiled coil</keyword>
<dbReference type="Pfam" id="PF00567">
    <property type="entry name" value="TUDOR"/>
    <property type="match status" value="7"/>
</dbReference>
<dbReference type="InterPro" id="IPR035437">
    <property type="entry name" value="SNase_OB-fold_sf"/>
</dbReference>
<reference evidence="4" key="2">
    <citation type="submission" date="2017-10" db="EMBL/GenBank/DDBJ databases">
        <title>Ladona fulva Genome sequencing and assembly.</title>
        <authorList>
            <person name="Murali S."/>
            <person name="Richards S."/>
            <person name="Bandaranaike D."/>
            <person name="Bellair M."/>
            <person name="Blankenburg K."/>
            <person name="Chao H."/>
            <person name="Dinh H."/>
            <person name="Doddapaneni H."/>
            <person name="Dugan-Rocha S."/>
            <person name="Elkadiri S."/>
            <person name="Gnanaolivu R."/>
            <person name="Hernandez B."/>
            <person name="Skinner E."/>
            <person name="Javaid M."/>
            <person name="Lee S."/>
            <person name="Li M."/>
            <person name="Ming W."/>
            <person name="Munidasa M."/>
            <person name="Muniz J."/>
            <person name="Nguyen L."/>
            <person name="Hughes D."/>
            <person name="Osuji N."/>
            <person name="Pu L.-L."/>
            <person name="Puazo M."/>
            <person name="Qu C."/>
            <person name="Quiroz J."/>
            <person name="Raj R."/>
            <person name="Weissenberger G."/>
            <person name="Xin Y."/>
            <person name="Zou X."/>
            <person name="Han Y."/>
            <person name="Worley K."/>
            <person name="Muzny D."/>
            <person name="Gibbs R."/>
        </authorList>
    </citation>
    <scope>NUCLEOTIDE SEQUENCE</scope>
    <source>
        <strain evidence="4">Sampled in the wild</strain>
    </source>
</reference>
<feature type="region of interest" description="Disordered" evidence="2">
    <location>
        <begin position="692"/>
        <end position="1019"/>
    </location>
</feature>
<comment type="caution">
    <text evidence="4">The sequence shown here is derived from an EMBL/GenBank/DDBJ whole genome shotgun (WGS) entry which is preliminary data.</text>
</comment>
<keyword evidence="5" id="KW-1185">Reference proteome</keyword>
<proteinExistence type="predicted"/>
<name>A0A8K0NXT6_LADFU</name>
<gene>
    <name evidence="4" type="ORF">J437_LFUL006067</name>
</gene>
<feature type="compositionally biased region" description="Basic and acidic residues" evidence="2">
    <location>
        <begin position="891"/>
        <end position="906"/>
    </location>
</feature>
<feature type="domain" description="Tudor" evidence="3">
    <location>
        <begin position="1141"/>
        <end position="1200"/>
    </location>
</feature>
<dbReference type="GO" id="GO:0005737">
    <property type="term" value="C:cytoplasm"/>
    <property type="evidence" value="ECO:0007669"/>
    <property type="project" value="UniProtKB-ARBA"/>
</dbReference>
<feature type="compositionally biased region" description="Basic and acidic residues" evidence="2">
    <location>
        <begin position="991"/>
        <end position="1002"/>
    </location>
</feature>
<feature type="compositionally biased region" description="Basic and acidic residues" evidence="2">
    <location>
        <begin position="2449"/>
        <end position="2466"/>
    </location>
</feature>
<reference evidence="4" key="1">
    <citation type="submission" date="2013-04" db="EMBL/GenBank/DDBJ databases">
        <authorList>
            <person name="Qu J."/>
            <person name="Murali S.C."/>
            <person name="Bandaranaike D."/>
            <person name="Bellair M."/>
            <person name="Blankenburg K."/>
            <person name="Chao H."/>
            <person name="Dinh H."/>
            <person name="Doddapaneni H."/>
            <person name="Downs B."/>
            <person name="Dugan-Rocha S."/>
            <person name="Elkadiri S."/>
            <person name="Gnanaolivu R.D."/>
            <person name="Hernandez B."/>
            <person name="Javaid M."/>
            <person name="Jayaseelan J.C."/>
            <person name="Lee S."/>
            <person name="Li M."/>
            <person name="Ming W."/>
            <person name="Munidasa M."/>
            <person name="Muniz J."/>
            <person name="Nguyen L."/>
            <person name="Ongeri F."/>
            <person name="Osuji N."/>
            <person name="Pu L.-L."/>
            <person name="Puazo M."/>
            <person name="Qu C."/>
            <person name="Quiroz J."/>
            <person name="Raj R."/>
            <person name="Weissenberger G."/>
            <person name="Xin Y."/>
            <person name="Zou X."/>
            <person name="Han Y."/>
            <person name="Richards S."/>
            <person name="Worley K."/>
            <person name="Muzny D."/>
            <person name="Gibbs R."/>
        </authorList>
    </citation>
    <scope>NUCLEOTIDE SEQUENCE</scope>
    <source>
        <strain evidence="4">Sampled in the wild</strain>
    </source>
</reference>
<dbReference type="PANTHER" id="PTHR22948">
    <property type="entry name" value="TUDOR DOMAIN CONTAINING PROTEIN"/>
    <property type="match status" value="1"/>
</dbReference>
<feature type="compositionally biased region" description="Gly residues" evidence="2">
    <location>
        <begin position="865"/>
        <end position="885"/>
    </location>
</feature>
<feature type="domain" description="Tudor" evidence="3">
    <location>
        <begin position="525"/>
        <end position="587"/>
    </location>
</feature>
<feature type="domain" description="Tudor" evidence="3">
    <location>
        <begin position="1587"/>
        <end position="1652"/>
    </location>
</feature>
<dbReference type="InterPro" id="IPR002999">
    <property type="entry name" value="Tudor"/>
</dbReference>
<evidence type="ECO:0000256" key="2">
    <source>
        <dbReference type="SAM" id="MobiDB-lite"/>
    </source>
</evidence>
<evidence type="ECO:0000256" key="1">
    <source>
        <dbReference type="SAM" id="Coils"/>
    </source>
</evidence>
<organism evidence="4 5">
    <name type="scientific">Ladona fulva</name>
    <name type="common">Scarce chaser dragonfly</name>
    <name type="synonym">Libellula fulva</name>
    <dbReference type="NCBI Taxonomy" id="123851"/>
    <lineage>
        <taxon>Eukaryota</taxon>
        <taxon>Metazoa</taxon>
        <taxon>Ecdysozoa</taxon>
        <taxon>Arthropoda</taxon>
        <taxon>Hexapoda</taxon>
        <taxon>Insecta</taxon>
        <taxon>Pterygota</taxon>
        <taxon>Palaeoptera</taxon>
        <taxon>Odonata</taxon>
        <taxon>Epiprocta</taxon>
        <taxon>Anisoptera</taxon>
        <taxon>Libelluloidea</taxon>
        <taxon>Libellulidae</taxon>
        <taxon>Ladona</taxon>
    </lineage>
</organism>
<feature type="region of interest" description="Disordered" evidence="2">
    <location>
        <begin position="1492"/>
        <end position="1517"/>
    </location>
</feature>
<sequence length="2475" mass="271457">MALGSLNLRITFIEAKGPLIKLWGQSDLRTVDFIDKKLVILNEQFNKAGGKSQPPSLAVGQMCYAQFGETFYRAKVTNNTNISSEVVIVRFVDYGNSKVTSIHNTRAIDGALASIPPQAKEFYLYGVAPLSGPDLEEVTVDYMLQHMRFHDFQALLVCSVVDKVFVKLFQNGLDLGESMVMQKFAVSVDPVVQEEYLRSVPNQLSPTVQQWQHQVPSPQIIPKAANMPNSMYDVRGNTQNIDRLSVNYSGAPTNIAVETTVKTFTSPILEPNSEHNVYVSNVEDGPLSFAVQLQAAEQTLIAVTADIASHRPMPLREPPVPGSVCLARFPGDTKLSRATIMEVMDTTCKLYYVDFGNICDVQYTDIFELPAKLINPKAMALRFCLAGLKKGPPPLPVAKEAFRDIVKGCLLTLRVAPSPEGPPLKQYGYLYRDGRDVRVMYEELAKERLSRMGVPSSIDGSIQALFYEPAKSELVRDGTWVTISHIVSPDEFWVQLETDQSSLEQVMALLDECCRQSRKIPVISDLRPRLPIFAQFSEDDRWYRASIIKVEQSASGADVHVEFVDYGNEEAIGDFERLRLPETAVVRALPAQAIRCRLNGAANVRYKVGTELWEQISTKFADLTLETRGMVKLGPRGAGDPVVVIEELRDDTLTPPVVITMDAIHKAVGGAIDSNQSEKVNLTIITSNDTADSWQDEQTSGQDLNANTAYRQSNPAGWGGTWEEKKPHEDQGRRIGGRHSSQEQGYRDGKSRYQHQGGKTFGGSRGNQAREQSDTESKDSDWQSGGSVKSVDSNSPKSAGESFGNQRYGGHRGKGAEGGGWGNRDSYPRGGGSGDNFGRGGYQGGRGGYRGGRSGDDWEKKDFEGGSGRGGYRGGRGGRFGGDGETGNYFDGDKGSRGGYRGRRDGGSWGGNSYGQEDGGNGSGGGFGSSRGGRRGDNEWDNKNFGSGGRGRRGGYDGDSDRRNDRFGSDDDGSSGGYQGRRGGFRGGRGGGDRPFREKRFGWNDTEGGGGSSRSTYEDGLQDKLSNLNINEVQETTEDWGDTEEKPVEVAPVETVATVEKLSTYSVSLGDIEPVTVVFVENRSNFYCHLNKNAEKLEEIMASLAEKYGSVEETVDKAATVEDSAEVEVPESVSKDLKLEDLKVGMPCAALYVEDGVWYRARVAKEPTAENVEVCFVDYGNGAEVDESGMKELKPELRELPAQAICCSLLGLEEGEADATVDEEFELEIAEISLEATFVRRKVPDGKDCVEIVLKNKDDGECLNLRYGGKDVDSDFEVDGTSLSSNTAEDDIPMPVIPYGKTVDIEVVYVSSRTEFYCQIKESQEKLSEVMLALAETCTKEVTEGNKTVEKCEKAPLLKLVDLNVGMPCAALYSEDGVWYRAIVSEEPKADTVEVCFIDFGNGGEVEEGSVKGLKSELCTLPAQGLRCRLFGLQESEEGNPGMDEEFEIEMGTGEIPLEATCVRKKILNGKEYLEIILKNKETEEVINTRFGGKEELSGDEEEFPPAEPDLESKEHQDIPTVECPVGTVCDVDIVYVIGRNEFYCQMKSTSEQLQEVMSSLALSCAEEEKEEGEVPLPCEDTLRMLGLRPGMPCAALYSEDNLWYRALVLDEPKVKECGSGFVVNVKFVDYGNDAQVEDSGIRELTPELLTHPAFGIPCCLMGLDENFVPDDVIESEFETTTVEMHLEAHFVLKASDKDHFQIVLTDPNTRENINERFGGVGEVVGGNGFGLRPAMRRGSKQDVMVIWFVSPYRFYVQPISWGKGLQEFMEKLQMVAKNQLSPWPPAVGTPVLARFAQDGGIYRAVVEEICSNSLVRVQYVDYGNRESLASTSVWKADPSFQTLSPQAIPCALQGVAPLTSSGWPLPGCAEGSLDKYFSIERCSCIFHGPVKTESEVDGGIEGEARVWVSLIRPDGTDVAEELISLGLAVRRSVEVESPLKTISFPEKVNDEVSGETTVEVQEDEVEFVEEVGVSNEVIENDGIIEDVETTPKETSLLASDNFESADLSDQASKVGDSASDEVAESKEIEAGIVCEEIVEDMGALDEESEETIETSEVLSVGVESFSDKSLDMEKSVEKLGKLQLNMMVEERELDEESEETTETLEVLSVGVESFSDKSLDMEKSAEKLGKLQLNMMAEEREDQDGYSDVVPKPSIQIESNVVTDSEVEADLRKTTSAEVGSEGHLGNECLPVKSLDMDLATEKLGEIHKDLLEEKVESGEAHQDKIDNEDYESQGFEMEESLEYISEDVLIGGMVPNPMAESSFNEVIQVKDNAEELLYDLSTNSIPAASLQEKDVQDELHFEDAEDEATSALAKDVLRSSVDGDKDAAARVQQVVERYYQETPKPLGIDKIQIGGDYFTLSPEDNSKWVAVKVLDLSGTVGAVVEFKDGFVDEVPLDKAREPIYECPPEMAVLPSPEASPMSSLTIVGGAVVLDSVSVPKDSEAVRKLEEIKQANNDTDGKNTETESTNQSEK</sequence>
<accession>A0A8K0NXT6</accession>
<feature type="coiled-coil region" evidence="1">
    <location>
        <begin position="2080"/>
        <end position="2142"/>
    </location>
</feature>
<feature type="domain" description="Tudor" evidence="3">
    <location>
        <begin position="56"/>
        <end position="115"/>
    </location>
</feature>
<evidence type="ECO:0000313" key="4">
    <source>
        <dbReference type="EMBL" id="KAG8225528.1"/>
    </source>
</evidence>
<dbReference type="SUPFAM" id="SSF63748">
    <property type="entry name" value="Tudor/PWWP/MBT"/>
    <property type="match status" value="7"/>
</dbReference>
<evidence type="ECO:0000259" key="3">
    <source>
        <dbReference type="PROSITE" id="PS50304"/>
    </source>
</evidence>
<protein>
    <recommendedName>
        <fullName evidence="3">Tudor domain-containing protein</fullName>
    </recommendedName>
</protein>